<dbReference type="PANTHER" id="PTHR41248">
    <property type="entry name" value="NORD PROTEIN"/>
    <property type="match status" value="1"/>
</dbReference>
<feature type="domain" description="VWFA" evidence="2">
    <location>
        <begin position="386"/>
        <end position="574"/>
    </location>
</feature>
<dbReference type="InterPro" id="IPR002035">
    <property type="entry name" value="VWF_A"/>
</dbReference>
<sequence length="576" mass="63526">MEEWVGLQWHRWVTGRAEPARPGAACLTDHRRTVELMLHAGGGTQRVAEAAPMRVGGERRFWQRVAGTGLRLPLPQLDAAVLALPAQVALCDDPERNADLYRWWAALASQIDLGLPWVRANTEAIPRVLARFPGLVSRFARLHAALGVPLPPPGARPADATPAWTWIVPVPAAAAVDGTGPGEEDRTADASHAAQPPSPRRRTQRACEGASRTPLLLASKTESLLTFGDPLRVDRALDDEDDGSAATAAEELETLTLQQTAGGARARWRFDLDLPSASADDRPLGAGETLPEWDPRTRALRVDRVRAQVYLPREPRPWSPEPALRATAARVRRQLERQRDALRWSAPGPAGERLDLDAWVRHRAAAAATRSTEAAVWQRRMRRDRDLATLLLADLSMSTDAHVNDRRRVIDVIREALYVFGEALSGSGDPFAVYGFSSLRRQLRLHALKPFPQRWGPAVLPRLGALKPGYYTRMGAALRAGTRRLQQRPERRRLLLLLTDGKPHDLDGYDSAWGLEDTRQAVLEARQAGLLPFALSIDAEAGDTLPRLFGDAGWAAVRRPEELATRLATLHARLAR</sequence>
<accession>A0A3S2WU60</accession>
<gene>
    <name evidence="3" type="ORF">ENE75_14490</name>
</gene>
<protein>
    <submittedName>
        <fullName evidence="3">VWA domain-containing protein</fullName>
    </submittedName>
</protein>
<evidence type="ECO:0000259" key="2">
    <source>
        <dbReference type="PROSITE" id="PS50234"/>
    </source>
</evidence>
<evidence type="ECO:0000313" key="4">
    <source>
        <dbReference type="Proteomes" id="UP000288178"/>
    </source>
</evidence>
<dbReference type="EMBL" id="SACT01000004">
    <property type="protein sequence ID" value="RVT50999.1"/>
    <property type="molecule type" value="Genomic_DNA"/>
</dbReference>
<evidence type="ECO:0000256" key="1">
    <source>
        <dbReference type="SAM" id="MobiDB-lite"/>
    </source>
</evidence>
<dbReference type="RefSeq" id="WP_128199025.1">
    <property type="nucleotide sequence ID" value="NZ_SACT01000004.1"/>
</dbReference>
<evidence type="ECO:0000313" key="3">
    <source>
        <dbReference type="EMBL" id="RVT50999.1"/>
    </source>
</evidence>
<dbReference type="AlphaFoldDB" id="A0A3S2WU60"/>
<dbReference type="PROSITE" id="PS50234">
    <property type="entry name" value="VWFA"/>
    <property type="match status" value="1"/>
</dbReference>
<dbReference type="OrthoDB" id="9758211at2"/>
<comment type="caution">
    <text evidence="3">The sequence shown here is derived from an EMBL/GenBank/DDBJ whole genome shotgun (WGS) entry which is preliminary data.</text>
</comment>
<dbReference type="PANTHER" id="PTHR41248:SF1">
    <property type="entry name" value="NORD PROTEIN"/>
    <property type="match status" value="1"/>
</dbReference>
<reference evidence="3 4" key="1">
    <citation type="submission" date="2019-01" db="EMBL/GenBank/DDBJ databases">
        <authorList>
            <person name="Chen W.-M."/>
        </authorList>
    </citation>
    <scope>NUCLEOTIDE SEQUENCE [LARGE SCALE GENOMIC DNA]</scope>
    <source>
        <strain evidence="3 4">ICH-3</strain>
    </source>
</reference>
<keyword evidence="4" id="KW-1185">Reference proteome</keyword>
<dbReference type="InterPro" id="IPR051928">
    <property type="entry name" value="NorD/CobT"/>
</dbReference>
<proteinExistence type="predicted"/>
<dbReference type="SMART" id="SM00327">
    <property type="entry name" value="VWA"/>
    <property type="match status" value="1"/>
</dbReference>
<feature type="region of interest" description="Disordered" evidence="1">
    <location>
        <begin position="175"/>
        <end position="213"/>
    </location>
</feature>
<name>A0A3S2WU60_9BURK</name>
<dbReference type="Proteomes" id="UP000288178">
    <property type="component" value="Unassembled WGS sequence"/>
</dbReference>
<dbReference type="Gene3D" id="3.40.50.410">
    <property type="entry name" value="von Willebrand factor, type A domain"/>
    <property type="match status" value="1"/>
</dbReference>
<dbReference type="InterPro" id="IPR036465">
    <property type="entry name" value="vWFA_dom_sf"/>
</dbReference>
<organism evidence="3 4">
    <name type="scientific">Rubrivivax albus</name>
    <dbReference type="NCBI Taxonomy" id="2499835"/>
    <lineage>
        <taxon>Bacteria</taxon>
        <taxon>Pseudomonadati</taxon>
        <taxon>Pseudomonadota</taxon>
        <taxon>Betaproteobacteria</taxon>
        <taxon>Burkholderiales</taxon>
        <taxon>Sphaerotilaceae</taxon>
        <taxon>Rubrivivax</taxon>
    </lineage>
</organism>
<dbReference type="SUPFAM" id="SSF53300">
    <property type="entry name" value="vWA-like"/>
    <property type="match status" value="1"/>
</dbReference>